<keyword evidence="6" id="KW-1185">Reference proteome</keyword>
<dbReference type="GO" id="GO:0005886">
    <property type="term" value="C:plasma membrane"/>
    <property type="evidence" value="ECO:0007669"/>
    <property type="project" value="UniProtKB-SubCell"/>
</dbReference>
<gene>
    <name evidence="5" type="ORF">MILUP08_42560</name>
</gene>
<evidence type="ECO:0000256" key="1">
    <source>
        <dbReference type="ARBA" id="ARBA00004401"/>
    </source>
</evidence>
<dbReference type="AlphaFoldDB" id="I0L1D9"/>
<dbReference type="Gene3D" id="2.10.109.10">
    <property type="entry name" value="Umud Fragment, subunit A"/>
    <property type="match status" value="1"/>
</dbReference>
<proteinExistence type="inferred from homology"/>
<dbReference type="GO" id="GO:0004252">
    <property type="term" value="F:serine-type endopeptidase activity"/>
    <property type="evidence" value="ECO:0007669"/>
    <property type="project" value="InterPro"/>
</dbReference>
<protein>
    <recommendedName>
        <fullName evidence="4">Peptidase S26 domain-containing protein</fullName>
    </recommendedName>
</protein>
<accession>I0L1D9</accession>
<dbReference type="PRINTS" id="PR00727">
    <property type="entry name" value="LEADERPTASE"/>
</dbReference>
<dbReference type="eggNOG" id="COG0681">
    <property type="taxonomic scope" value="Bacteria"/>
</dbReference>
<dbReference type="CDD" id="cd06530">
    <property type="entry name" value="S26_SPase_I"/>
    <property type="match status" value="1"/>
</dbReference>
<feature type="domain" description="Peptidase S26" evidence="4">
    <location>
        <begin position="9"/>
        <end position="102"/>
    </location>
</feature>
<organism evidence="5 6">
    <name type="scientific">Micromonospora lupini str. Lupac 08</name>
    <dbReference type="NCBI Taxonomy" id="1150864"/>
    <lineage>
        <taxon>Bacteria</taxon>
        <taxon>Bacillati</taxon>
        <taxon>Actinomycetota</taxon>
        <taxon>Actinomycetes</taxon>
        <taxon>Micromonosporales</taxon>
        <taxon>Micromonosporaceae</taxon>
        <taxon>Micromonospora</taxon>
    </lineage>
</organism>
<dbReference type="InterPro" id="IPR019533">
    <property type="entry name" value="Peptidase_S26"/>
</dbReference>
<comment type="caution">
    <text evidence="5">The sequence shown here is derived from an EMBL/GenBank/DDBJ whole genome shotgun (WGS) entry which is preliminary data.</text>
</comment>
<evidence type="ECO:0000259" key="4">
    <source>
        <dbReference type="Pfam" id="PF10502"/>
    </source>
</evidence>
<dbReference type="SUPFAM" id="SSF51306">
    <property type="entry name" value="LexA/Signal peptidase"/>
    <property type="match status" value="1"/>
</dbReference>
<feature type="active site" evidence="3">
    <location>
        <position position="36"/>
    </location>
</feature>
<dbReference type="EMBL" id="CAIE01000022">
    <property type="protein sequence ID" value="CCH17636.1"/>
    <property type="molecule type" value="Genomic_DNA"/>
</dbReference>
<reference evidence="6" key="1">
    <citation type="journal article" date="2012" name="J. Bacteriol.">
        <title>Genome Sequence of Micromonospora lupini Lupac 08, Isolated from Root Nodules of Lupinus angustifolius.</title>
        <authorList>
            <person name="Alonso-Vega P."/>
            <person name="Normand P."/>
            <person name="Bacigalupe R."/>
            <person name="Pujic P."/>
            <person name="Lajus A."/>
            <person name="Vallenet D."/>
            <person name="Carro L."/>
            <person name="Coll P."/>
            <person name="Trujillo M.E."/>
        </authorList>
    </citation>
    <scope>NUCLEOTIDE SEQUENCE [LARGE SCALE GENOMIC DNA]</scope>
    <source>
        <strain evidence="6">Lupac 08</strain>
    </source>
</reference>
<dbReference type="InterPro" id="IPR036286">
    <property type="entry name" value="LexA/Signal_pep-like_sf"/>
</dbReference>
<dbReference type="Proteomes" id="UP000003448">
    <property type="component" value="Unassembled WGS sequence"/>
</dbReference>
<evidence type="ECO:0000256" key="2">
    <source>
        <dbReference type="ARBA" id="ARBA00009370"/>
    </source>
</evidence>
<name>I0L1D9_9ACTN</name>
<dbReference type="GO" id="GO:0006465">
    <property type="term" value="P:signal peptide processing"/>
    <property type="evidence" value="ECO:0007669"/>
    <property type="project" value="InterPro"/>
</dbReference>
<dbReference type="STRING" id="1150864.MILUP08_42560"/>
<dbReference type="PANTHER" id="PTHR43390">
    <property type="entry name" value="SIGNAL PEPTIDASE I"/>
    <property type="match status" value="1"/>
</dbReference>
<evidence type="ECO:0000256" key="3">
    <source>
        <dbReference type="PIRSR" id="PIRSR600223-1"/>
    </source>
</evidence>
<comment type="subcellular location">
    <subcellularLocation>
        <location evidence="1">Cell membrane</location>
        <topology evidence="1">Single-pass type II membrane protein</topology>
    </subcellularLocation>
</comment>
<dbReference type="Pfam" id="PF10502">
    <property type="entry name" value="Peptidase_S26"/>
    <property type="match status" value="2"/>
</dbReference>
<comment type="similarity">
    <text evidence="2">Belongs to the peptidase S26 family.</text>
</comment>
<feature type="domain" description="Peptidase S26" evidence="4">
    <location>
        <begin position="112"/>
        <end position="150"/>
    </location>
</feature>
<evidence type="ECO:0000313" key="5">
    <source>
        <dbReference type="EMBL" id="CCH17636.1"/>
    </source>
</evidence>
<dbReference type="InterPro" id="IPR000223">
    <property type="entry name" value="Pept_S26A_signal_pept_1"/>
</dbReference>
<dbReference type="PANTHER" id="PTHR43390:SF1">
    <property type="entry name" value="CHLOROPLAST PROCESSING PEPTIDASE"/>
    <property type="match status" value="1"/>
</dbReference>
<sequence length="157" mass="16536">MPVLGWLAVAAVLAVATAGLLWARRHLLLVAVVGRSMEPTLRSGDRVLARRVPLARVRPGDVVVVVAPAQMTAGRPARPDASGTPGLLIKRAYAVPGDPVPVDRVPLLRGGGERVVPAGRLVVLGDNPSQSYDSRECGYIPEPDVLGVAVRPRPRPS</sequence>
<evidence type="ECO:0000313" key="6">
    <source>
        <dbReference type="Proteomes" id="UP000003448"/>
    </source>
</evidence>
<feature type="active site" evidence="3">
    <location>
        <position position="90"/>
    </location>
</feature>